<comment type="caution">
    <text evidence="5">The sequence shown here is derived from an EMBL/GenBank/DDBJ whole genome shotgun (WGS) entry which is preliminary data.</text>
</comment>
<dbReference type="Gene3D" id="1.25.40.10">
    <property type="entry name" value="Tetratricopeptide repeat domain"/>
    <property type="match status" value="2"/>
</dbReference>
<dbReference type="PANTHER" id="PTHR44858">
    <property type="entry name" value="TETRATRICOPEPTIDE REPEAT PROTEIN 6"/>
    <property type="match status" value="1"/>
</dbReference>
<dbReference type="InterPro" id="IPR011990">
    <property type="entry name" value="TPR-like_helical_dom_sf"/>
</dbReference>
<dbReference type="SUPFAM" id="SSF48452">
    <property type="entry name" value="TPR-like"/>
    <property type="match status" value="2"/>
</dbReference>
<evidence type="ECO:0000313" key="6">
    <source>
        <dbReference type="Proteomes" id="UP000441389"/>
    </source>
</evidence>
<dbReference type="Pfam" id="PF07721">
    <property type="entry name" value="TPR_4"/>
    <property type="match status" value="1"/>
</dbReference>
<dbReference type="GO" id="GO:0042802">
    <property type="term" value="F:identical protein binding"/>
    <property type="evidence" value="ECO:0007669"/>
    <property type="project" value="InterPro"/>
</dbReference>
<evidence type="ECO:0000256" key="1">
    <source>
        <dbReference type="ARBA" id="ARBA00022737"/>
    </source>
</evidence>
<dbReference type="RefSeq" id="WP_157024970.1">
    <property type="nucleotide sequence ID" value="NZ_WQMS01000001.1"/>
</dbReference>
<accession>A0A6I4IWM3</accession>
<dbReference type="SMART" id="SM00028">
    <property type="entry name" value="TPR"/>
    <property type="match status" value="8"/>
</dbReference>
<dbReference type="Gene3D" id="2.60.120.620">
    <property type="entry name" value="q2cbj1_9rhob like domain"/>
    <property type="match status" value="1"/>
</dbReference>
<sequence length="600" mass="65616">MSSPLSPVDLQALQAIQAQLRASDALGAVDRFDALPVHVRDHPNGLFLRALLLQAFGRLPDARQSYEAALELAPDHPGLWLSYGNLLDDMGEGDKAVEALQRATALRPDHNDGWIDLGIAATAAGRFEVAEAALARAIRAAPAVARGWAALGLLERQRGNTDTAAQLYRRAIDLDAGDVRSRHNLATLLREEDRPQEALEEAEEALRHGPAPPETATLRAHLLADVGRHEEAVAGYRDILARIPEHLDAHESLALLLPQLGFGAQALDGYRAALRARPGSVALWGSALRSAFAIHDYVQLAAWGQEAEALVGPRPDVRIARAAALSRMGNHDRAIALLRELLDAAPDHARVHQHLAHCLIAAGDPKAAEAHALRATELDPTDQAPWALLTVIWRLLDDSREAWLADYERLVMPVDLDAAPGFFDELADRLNAMHVMRDHPAEQSLRGGTQTRGNLFDRRDPLIRRLVAQVHSAVERRLRELPDDPTHPFLSRKADAIDFGGSWSVRLRSDGFHINHIHQFGWMSSALYVSLPPEVCDGEAGALAFGIPDAALGLNLPARRVETPQVGRLIVFPSYFWHGTAPFESAQPRLTIAFDALPKN</sequence>
<dbReference type="InterPro" id="IPR050498">
    <property type="entry name" value="Ycf3"/>
</dbReference>
<dbReference type="InterPro" id="IPR019734">
    <property type="entry name" value="TPR_rpt"/>
</dbReference>
<keyword evidence="6" id="KW-1185">Reference proteome</keyword>
<proteinExistence type="predicted"/>
<dbReference type="Pfam" id="PF14559">
    <property type="entry name" value="TPR_19"/>
    <property type="match status" value="2"/>
</dbReference>
<keyword evidence="1" id="KW-0677">Repeat</keyword>
<evidence type="ECO:0000256" key="4">
    <source>
        <dbReference type="SAM" id="MobiDB-lite"/>
    </source>
</evidence>
<feature type="repeat" description="TPR" evidence="3">
    <location>
        <begin position="77"/>
        <end position="110"/>
    </location>
</feature>
<organism evidence="5 6">
    <name type="scientific">Sphingomonas horti</name>
    <dbReference type="NCBI Taxonomy" id="2682842"/>
    <lineage>
        <taxon>Bacteria</taxon>
        <taxon>Pseudomonadati</taxon>
        <taxon>Pseudomonadota</taxon>
        <taxon>Alphaproteobacteria</taxon>
        <taxon>Sphingomonadales</taxon>
        <taxon>Sphingomonadaceae</taxon>
        <taxon>Sphingomonas</taxon>
    </lineage>
</organism>
<dbReference type="Proteomes" id="UP000441389">
    <property type="component" value="Unassembled WGS sequence"/>
</dbReference>
<dbReference type="Pfam" id="PF13432">
    <property type="entry name" value="TPR_16"/>
    <property type="match status" value="2"/>
</dbReference>
<dbReference type="InterPro" id="IPR012668">
    <property type="entry name" value="CHP02466"/>
</dbReference>
<evidence type="ECO:0000256" key="3">
    <source>
        <dbReference type="PROSITE-ProRule" id="PRU00339"/>
    </source>
</evidence>
<reference evidence="5 6" key="1">
    <citation type="submission" date="2019-12" db="EMBL/GenBank/DDBJ databases">
        <authorList>
            <person name="Huq M.A."/>
        </authorList>
    </citation>
    <scope>NUCLEOTIDE SEQUENCE [LARGE SCALE GENOMIC DNA]</scope>
    <source>
        <strain evidence="5 6">MAH-20</strain>
    </source>
</reference>
<protein>
    <submittedName>
        <fullName evidence="5">Tetratricopeptide repeat protein</fullName>
    </submittedName>
</protein>
<dbReference type="PANTHER" id="PTHR44858:SF17">
    <property type="match status" value="1"/>
</dbReference>
<feature type="repeat" description="TPR" evidence="3">
    <location>
        <begin position="43"/>
        <end position="76"/>
    </location>
</feature>
<dbReference type="Pfam" id="PF13759">
    <property type="entry name" value="2OG-FeII_Oxy_5"/>
    <property type="match status" value="1"/>
</dbReference>
<dbReference type="InterPro" id="IPR011717">
    <property type="entry name" value="TPR-4"/>
</dbReference>
<gene>
    <name evidence="5" type="ORF">GON01_00225</name>
</gene>
<feature type="repeat" description="TPR" evidence="3">
    <location>
        <begin position="145"/>
        <end position="178"/>
    </location>
</feature>
<dbReference type="AlphaFoldDB" id="A0A6I4IWM3"/>
<dbReference type="PROSITE" id="PS50005">
    <property type="entry name" value="TPR"/>
    <property type="match status" value="3"/>
</dbReference>
<dbReference type="EMBL" id="WQMS01000001">
    <property type="protein sequence ID" value="MVO76368.1"/>
    <property type="molecule type" value="Genomic_DNA"/>
</dbReference>
<keyword evidence="2 3" id="KW-0802">TPR repeat</keyword>
<name>A0A6I4IWM3_9SPHN</name>
<evidence type="ECO:0000313" key="5">
    <source>
        <dbReference type="EMBL" id="MVO76368.1"/>
    </source>
</evidence>
<evidence type="ECO:0000256" key="2">
    <source>
        <dbReference type="ARBA" id="ARBA00022803"/>
    </source>
</evidence>
<feature type="region of interest" description="Disordered" evidence="4">
    <location>
        <begin position="192"/>
        <end position="213"/>
    </location>
</feature>